<comment type="caution">
    <text evidence="3">The sequence shown here is derived from an EMBL/GenBank/DDBJ whole genome shotgun (WGS) entry which is preliminary data.</text>
</comment>
<name>A0ABP9Q967_9RHOO</name>
<protein>
    <recommendedName>
        <fullName evidence="5">Type II secretion system protein</fullName>
    </recommendedName>
</protein>
<keyword evidence="4" id="KW-1185">Reference proteome</keyword>
<feature type="compositionally biased region" description="Low complexity" evidence="1">
    <location>
        <begin position="174"/>
        <end position="206"/>
    </location>
</feature>
<evidence type="ECO:0000313" key="4">
    <source>
        <dbReference type="Proteomes" id="UP001500547"/>
    </source>
</evidence>
<keyword evidence="2" id="KW-0812">Transmembrane</keyword>
<evidence type="ECO:0008006" key="5">
    <source>
        <dbReference type="Google" id="ProtNLM"/>
    </source>
</evidence>
<proteinExistence type="predicted"/>
<dbReference type="EMBL" id="BAABLD010000002">
    <property type="protein sequence ID" value="GAA5158697.1"/>
    <property type="molecule type" value="Genomic_DNA"/>
</dbReference>
<accession>A0ABP9Q967</accession>
<reference evidence="4" key="1">
    <citation type="journal article" date="2019" name="Int. J. Syst. Evol. Microbiol.">
        <title>The Global Catalogue of Microorganisms (GCM) 10K type strain sequencing project: providing services to taxonomists for standard genome sequencing and annotation.</title>
        <authorList>
            <consortium name="The Broad Institute Genomics Platform"/>
            <consortium name="The Broad Institute Genome Sequencing Center for Infectious Disease"/>
            <person name="Wu L."/>
            <person name="Ma J."/>
        </authorList>
    </citation>
    <scope>NUCLEOTIDE SEQUENCE [LARGE SCALE GENOMIC DNA]</scope>
    <source>
        <strain evidence="4">JCM 18715</strain>
    </source>
</reference>
<evidence type="ECO:0000256" key="2">
    <source>
        <dbReference type="SAM" id="Phobius"/>
    </source>
</evidence>
<dbReference type="Proteomes" id="UP001500547">
    <property type="component" value="Unassembled WGS sequence"/>
</dbReference>
<dbReference type="RefSeq" id="WP_345531119.1">
    <property type="nucleotide sequence ID" value="NZ_BAABLD010000002.1"/>
</dbReference>
<organism evidence="3 4">
    <name type="scientific">Viridibacterium curvum</name>
    <dbReference type="NCBI Taxonomy" id="1101404"/>
    <lineage>
        <taxon>Bacteria</taxon>
        <taxon>Pseudomonadati</taxon>
        <taxon>Pseudomonadota</taxon>
        <taxon>Betaproteobacteria</taxon>
        <taxon>Rhodocyclales</taxon>
        <taxon>Rhodocyclaceae</taxon>
        <taxon>Viridibacterium</taxon>
    </lineage>
</organism>
<evidence type="ECO:0000313" key="3">
    <source>
        <dbReference type="EMBL" id="GAA5158697.1"/>
    </source>
</evidence>
<evidence type="ECO:0000256" key="1">
    <source>
        <dbReference type="SAM" id="MobiDB-lite"/>
    </source>
</evidence>
<keyword evidence="2" id="KW-0472">Membrane</keyword>
<keyword evidence="2" id="KW-1133">Transmembrane helix</keyword>
<feature type="transmembrane region" description="Helical" evidence="2">
    <location>
        <begin position="15"/>
        <end position="36"/>
    </location>
</feature>
<sequence length="215" mass="23385">MHLPERFSGRAAAHGFSYIGVMIVLAVIALIAATAVQYGAVVQRREAEAQLLAVGLEFKRAVKGYFENTPAGMPAVAPRSLDDLIRDKRYPGVKRYLRRIYADPLTGSTDWGIIRSPEGGILGVYSKAEGEPIRKDNFPDEFFHFKNKKRYRDWVFVYGVVCTDNGCELPNQDGQPPAAGGIPAAGSLPMAGDQQSQQNQAQSQGAPGQGLNFGQ</sequence>
<gene>
    <name evidence="3" type="ORF">GCM10025770_03620</name>
</gene>
<feature type="region of interest" description="Disordered" evidence="1">
    <location>
        <begin position="172"/>
        <end position="215"/>
    </location>
</feature>